<comment type="caution">
    <text evidence="3">The sequence shown here is derived from an EMBL/GenBank/DDBJ whole genome shotgun (WGS) entry which is preliminary data.</text>
</comment>
<dbReference type="Gene3D" id="1.25.40.10">
    <property type="entry name" value="Tetratricopeptide repeat domain"/>
    <property type="match status" value="1"/>
</dbReference>
<feature type="non-terminal residue" evidence="3">
    <location>
        <position position="1226"/>
    </location>
</feature>
<dbReference type="PANTHER" id="PTHR45994">
    <property type="entry name" value="FI21225P1"/>
    <property type="match status" value="1"/>
</dbReference>
<protein>
    <submittedName>
        <fullName evidence="3">Tetratricopeptide-like helical domain containing protein</fullName>
    </submittedName>
</protein>
<dbReference type="PANTHER" id="PTHR45994:SF1">
    <property type="entry name" value="FI21225P1"/>
    <property type="match status" value="1"/>
</dbReference>
<accession>A0ABX5BB66</accession>
<gene>
    <name evidence="3" type="ORF">GY17_00002909</name>
</gene>
<reference evidence="3 4" key="1">
    <citation type="submission" date="2014-11" db="EMBL/GenBank/DDBJ databases">
        <title>Comparative genomic analysis of Cryptosporidium hominis reveals occurrence of genetic recombination in virulent subtypes.</title>
        <authorList>
            <person name="Guo Y."/>
            <person name="Tang K."/>
            <person name="Frace M."/>
            <person name="Li N."/>
            <person name="Roellig D.M."/>
            <person name="Sammons S."/>
            <person name="Knipe K."/>
            <person name="Rowe L."/>
            <person name="Feng Y."/>
            <person name="Xiao L."/>
        </authorList>
    </citation>
    <scope>NUCLEOTIDE SEQUENCE [LARGE SCALE GENOMIC DNA]</scope>
    <source>
        <strain evidence="3">30976</strain>
    </source>
</reference>
<evidence type="ECO:0000256" key="1">
    <source>
        <dbReference type="ARBA" id="ARBA00004496"/>
    </source>
</evidence>
<dbReference type="EMBL" id="JTAI01000009">
    <property type="protein sequence ID" value="PPS94127.1"/>
    <property type="molecule type" value="Genomic_DNA"/>
</dbReference>
<dbReference type="Proteomes" id="UP001429100">
    <property type="component" value="Unassembled WGS sequence"/>
</dbReference>
<dbReference type="SUPFAM" id="SSF48452">
    <property type="entry name" value="TPR-like"/>
    <property type="match status" value="1"/>
</dbReference>
<keyword evidence="2" id="KW-0963">Cytoplasm</keyword>
<organism evidence="3 4">
    <name type="scientific">Cryptosporidium hominis</name>
    <dbReference type="NCBI Taxonomy" id="237895"/>
    <lineage>
        <taxon>Eukaryota</taxon>
        <taxon>Sar</taxon>
        <taxon>Alveolata</taxon>
        <taxon>Apicomplexa</taxon>
        <taxon>Conoidasida</taxon>
        <taxon>Coccidia</taxon>
        <taxon>Eucoccidiorida</taxon>
        <taxon>Eimeriorina</taxon>
        <taxon>Cryptosporidiidae</taxon>
        <taxon>Cryptosporidium</taxon>
    </lineage>
</organism>
<dbReference type="InterPro" id="IPR011989">
    <property type="entry name" value="ARM-like"/>
</dbReference>
<name>A0ABX5BB66_CRYHO</name>
<dbReference type="Gene3D" id="1.25.10.10">
    <property type="entry name" value="Leucine-rich Repeat Variant"/>
    <property type="match status" value="1"/>
</dbReference>
<sequence length="1226" mass="142651">MSSCNNNFQILDDLKNKGNQLFISGDYLQSIKIYSEILNNINSQETNINNDFTKLKLQTLLNRSASYIKLNDFNNGLLDSNNALNIDNKNIKGLFRKATCLINITTNNSNDSIKNLDLAIDELKKALYIDNKNKPIKELLSKTIILKNELNDKYETNKLPSEILKYIKCNIIPTINNNINSLKEFHDKWFEFYKYILSNGTHDIIINNSCCQDLIYILERFIYISDNIINIINNNTSDSEYNKKLYYYIIFNSWNTLSLLVEENDIITGIFQEIDKDDINSSLFQLNKIINFNNNNNNNLNKFRSLIRINNDIINFTKIKDFINNINPLIQENQLKTNSKQLLNSIFNVLLCTFNYNSIDLNDTYQHIKLLTCIINNQLIQEINSTLYLLVLRNLSIIFQQIKSKGTKIEALDYNTEIENLINSLFSLSYYYFKSSFNDTCGSNGNDNNDNDNDNKILQSLEFILTIIFSLISEKERNNHQNNIIDIHKISNNHIISKYLLNSIKKSDNILDNVHNQDDHEQSSNWIAFDFINFINGLMGLKILHYSNREVLKGFILNYPQILHCILLIVLTNYSEYYSILNYSLKNQTNDIIISEKLFNIIIKPWCIEILSLLMEFREIRRSIVKDDDTIILIFNICKNIIISNNNNNNNTFNLNELDSCCRLLNGISKTTMENNDILDLFINQLDILSLLEHIWIIFQNYYINNNINNKLIWSCIQNSFEIFTILSMHNIFKSKLLVYKMKKNISNVNVNNNQSLLKNENSNKSSSCCSFTENKLFILNILNLPEIYNYNKNIKYFSNTFLYLYVSFIQNLLTSNYSDPYSESNDNNNYDEFKSVYFLKRQRFYGQYNSENHVDFDQSQLEQLETMYKQLPEYTRNERNGHYDRGDEILANTYRKLMIEKSNIISFMYIILEKNISNNNNNDNNNNNNTTSSSLPFIFNIANNIVDLIVNTENLNEKNSKEILSLRGKIIQKGGLKCLLDSITIIDNELLNLKSNKSSSTNIFSINKKYLIDRSREYKQAISKLLIYISPTLISYKLLVECAIKIQSLLEDEHELLQYESALAITNILSKSFDKISQDSENDSISIRIYNNGLGWSLLKSLCFTDNNLLRAAGLEGLCNFCNKDYVVLNHFISSKSNGIEDLKLFIAFSQEQDNRIQIAALGALAMLSSYSDVSKIIIDNWNQFGIQLIQVSEDFYNNNNNLEVKERLVFCLNNLLLYISSQNN</sequence>
<reference evidence="3 4" key="2">
    <citation type="submission" date="2017-10" db="EMBL/GenBank/DDBJ databases">
        <title>Consistent, comparative and evidence-based genome annotation and re-annotation for the closely-related species, Cryptosporidium parvum, C. hominis and C. tyzzeri.</title>
        <authorList>
            <person name="Baptista R.P."/>
            <person name="Li Y."/>
            <person name="Sateriale A."/>
            <person name="Striepen B."/>
            <person name="Kissinger J.C."/>
        </authorList>
    </citation>
    <scope>NUCLEOTIDE SEQUENCE [LARGE SCALE GENOMIC DNA]</scope>
    <source>
        <strain evidence="3">30976</strain>
    </source>
</reference>
<proteinExistence type="predicted"/>
<evidence type="ECO:0000256" key="2">
    <source>
        <dbReference type="ARBA" id="ARBA00022490"/>
    </source>
</evidence>
<comment type="subcellular location">
    <subcellularLocation>
        <location evidence="1">Cytoplasm</location>
    </subcellularLocation>
</comment>
<keyword evidence="4" id="KW-1185">Reference proteome</keyword>
<dbReference type="InterPro" id="IPR011990">
    <property type="entry name" value="TPR-like_helical_dom_sf"/>
</dbReference>
<evidence type="ECO:0000313" key="3">
    <source>
        <dbReference type="EMBL" id="PPS94127.1"/>
    </source>
</evidence>
<evidence type="ECO:0000313" key="4">
    <source>
        <dbReference type="Proteomes" id="UP001429100"/>
    </source>
</evidence>
<dbReference type="SUPFAM" id="SSF48371">
    <property type="entry name" value="ARM repeat"/>
    <property type="match status" value="1"/>
</dbReference>
<dbReference type="InterPro" id="IPR016024">
    <property type="entry name" value="ARM-type_fold"/>
</dbReference>